<keyword evidence="3" id="KW-1015">Disulfide bond</keyword>
<dbReference type="Pfam" id="PF08534">
    <property type="entry name" value="Redoxin"/>
    <property type="match status" value="1"/>
</dbReference>
<keyword evidence="2" id="KW-0201">Cytochrome c-type biogenesis</keyword>
<sequence length="183" mass="20618">MLKKSLLAVAFISSLLFQGCTVEKADDANDMVASNEFVLHSIDNKQYVIKKTPSGFLLNGAKDKVLILDIFATWCPPCQASATHLTSLQKKYKNNLVVIGVTIESQIPNQKLKEFQKRYNANYILVNSDQNRLLIDAVAKKLNLGERFPIPMMSIYKNGKLVKYYLGAVEEEFIDSDIRNALK</sequence>
<dbReference type="Gene3D" id="3.40.30.10">
    <property type="entry name" value="Glutaredoxin"/>
    <property type="match status" value="1"/>
</dbReference>
<dbReference type="SUPFAM" id="SSF52833">
    <property type="entry name" value="Thioredoxin-like"/>
    <property type="match status" value="1"/>
</dbReference>
<keyword evidence="6" id="KW-0449">Lipoprotein</keyword>
<accession>A0A1W1D577</accession>
<comment type="subcellular location">
    <subcellularLocation>
        <location evidence="1">Cell envelope</location>
    </subcellularLocation>
</comment>
<dbReference type="InterPro" id="IPR013766">
    <property type="entry name" value="Thioredoxin_domain"/>
</dbReference>
<evidence type="ECO:0000256" key="3">
    <source>
        <dbReference type="ARBA" id="ARBA00023157"/>
    </source>
</evidence>
<evidence type="ECO:0000259" key="5">
    <source>
        <dbReference type="PROSITE" id="PS51352"/>
    </source>
</evidence>
<dbReference type="InterPro" id="IPR013740">
    <property type="entry name" value="Redoxin"/>
</dbReference>
<evidence type="ECO:0000256" key="4">
    <source>
        <dbReference type="ARBA" id="ARBA00023284"/>
    </source>
</evidence>
<feature type="domain" description="Thioredoxin" evidence="5">
    <location>
        <begin position="28"/>
        <end position="183"/>
    </location>
</feature>
<dbReference type="PROSITE" id="PS51352">
    <property type="entry name" value="THIOREDOXIN_2"/>
    <property type="match status" value="1"/>
</dbReference>
<keyword evidence="4" id="KW-0676">Redox-active center</keyword>
<reference evidence="6" key="1">
    <citation type="submission" date="2016-10" db="EMBL/GenBank/DDBJ databases">
        <authorList>
            <person name="de Groot N.N."/>
        </authorList>
    </citation>
    <scope>NUCLEOTIDE SEQUENCE</scope>
</reference>
<dbReference type="InterPro" id="IPR036249">
    <property type="entry name" value="Thioredoxin-like_sf"/>
</dbReference>
<dbReference type="GO" id="GO:0030313">
    <property type="term" value="C:cell envelope"/>
    <property type="evidence" value="ECO:0007669"/>
    <property type="project" value="UniProtKB-SubCell"/>
</dbReference>
<dbReference type="CDD" id="cd02966">
    <property type="entry name" value="TlpA_like_family"/>
    <property type="match status" value="1"/>
</dbReference>
<gene>
    <name evidence="6" type="ORF">MNB_SM-3-1318</name>
</gene>
<protein>
    <submittedName>
        <fullName evidence="6">Putative lipoprotein thioredoxin</fullName>
    </submittedName>
</protein>
<evidence type="ECO:0000256" key="2">
    <source>
        <dbReference type="ARBA" id="ARBA00022748"/>
    </source>
</evidence>
<proteinExistence type="predicted"/>
<dbReference type="InterPro" id="IPR017937">
    <property type="entry name" value="Thioredoxin_CS"/>
</dbReference>
<dbReference type="GO" id="GO:0016491">
    <property type="term" value="F:oxidoreductase activity"/>
    <property type="evidence" value="ECO:0007669"/>
    <property type="project" value="InterPro"/>
</dbReference>
<dbReference type="EMBL" id="FPHP01000046">
    <property type="protein sequence ID" value="SFV75783.1"/>
    <property type="molecule type" value="Genomic_DNA"/>
</dbReference>
<dbReference type="PROSITE" id="PS51257">
    <property type="entry name" value="PROKAR_LIPOPROTEIN"/>
    <property type="match status" value="1"/>
</dbReference>
<name>A0A1W1D577_9ZZZZ</name>
<evidence type="ECO:0000256" key="1">
    <source>
        <dbReference type="ARBA" id="ARBA00004196"/>
    </source>
</evidence>
<dbReference type="GO" id="GO:0017004">
    <property type="term" value="P:cytochrome complex assembly"/>
    <property type="evidence" value="ECO:0007669"/>
    <property type="project" value="UniProtKB-KW"/>
</dbReference>
<dbReference type="PANTHER" id="PTHR42852:SF6">
    <property type="entry name" value="THIOL:DISULFIDE INTERCHANGE PROTEIN DSBE"/>
    <property type="match status" value="1"/>
</dbReference>
<organism evidence="6">
    <name type="scientific">hydrothermal vent metagenome</name>
    <dbReference type="NCBI Taxonomy" id="652676"/>
    <lineage>
        <taxon>unclassified sequences</taxon>
        <taxon>metagenomes</taxon>
        <taxon>ecological metagenomes</taxon>
    </lineage>
</organism>
<dbReference type="InterPro" id="IPR050553">
    <property type="entry name" value="Thioredoxin_ResA/DsbE_sf"/>
</dbReference>
<evidence type="ECO:0000313" key="6">
    <source>
        <dbReference type="EMBL" id="SFV75783.1"/>
    </source>
</evidence>
<dbReference type="PROSITE" id="PS00194">
    <property type="entry name" value="THIOREDOXIN_1"/>
    <property type="match status" value="1"/>
</dbReference>
<dbReference type="AlphaFoldDB" id="A0A1W1D577"/>
<dbReference type="PANTHER" id="PTHR42852">
    <property type="entry name" value="THIOL:DISULFIDE INTERCHANGE PROTEIN DSBE"/>
    <property type="match status" value="1"/>
</dbReference>